<comment type="caution">
    <text evidence="3">The sequence shown here is derived from an EMBL/GenBank/DDBJ whole genome shotgun (WGS) entry which is preliminary data.</text>
</comment>
<accession>A0ABR7GLH1</accession>
<evidence type="ECO:0000259" key="2">
    <source>
        <dbReference type="Pfam" id="PF07992"/>
    </source>
</evidence>
<dbReference type="SUPFAM" id="SSF51905">
    <property type="entry name" value="FAD/NAD(P)-binding domain"/>
    <property type="match status" value="1"/>
</dbReference>
<dbReference type="InterPro" id="IPR023753">
    <property type="entry name" value="FAD/NAD-binding_dom"/>
</dbReference>
<keyword evidence="1" id="KW-0560">Oxidoreductase</keyword>
<dbReference type="PANTHER" id="PTHR42949">
    <property type="entry name" value="ANAEROBIC GLYCEROL-3-PHOSPHATE DEHYDROGENASE SUBUNIT B"/>
    <property type="match status" value="1"/>
</dbReference>
<dbReference type="EMBL" id="JACOPK010000003">
    <property type="protein sequence ID" value="MBC5695131.1"/>
    <property type="molecule type" value="Genomic_DNA"/>
</dbReference>
<reference evidence="3 4" key="1">
    <citation type="submission" date="2020-08" db="EMBL/GenBank/DDBJ databases">
        <title>Genome public.</title>
        <authorList>
            <person name="Liu C."/>
            <person name="Sun Q."/>
        </authorList>
    </citation>
    <scope>NUCLEOTIDE SEQUENCE [LARGE SCALE GENOMIC DNA]</scope>
    <source>
        <strain evidence="3 4">M2</strain>
    </source>
</reference>
<dbReference type="PRINTS" id="PR00368">
    <property type="entry name" value="FADPNR"/>
</dbReference>
<dbReference type="PRINTS" id="PR00469">
    <property type="entry name" value="PNDRDTASEII"/>
</dbReference>
<dbReference type="InterPro" id="IPR051691">
    <property type="entry name" value="Metab_Enz_Cyan_OpOx_G3PDH"/>
</dbReference>
<dbReference type="InterPro" id="IPR036188">
    <property type="entry name" value="FAD/NAD-bd_sf"/>
</dbReference>
<organism evidence="3 4">
    <name type="scientific">Agathobaculum hominis</name>
    <dbReference type="NCBI Taxonomy" id="2763014"/>
    <lineage>
        <taxon>Bacteria</taxon>
        <taxon>Bacillati</taxon>
        <taxon>Bacillota</taxon>
        <taxon>Clostridia</taxon>
        <taxon>Eubacteriales</taxon>
        <taxon>Butyricicoccaceae</taxon>
        <taxon>Agathobaculum</taxon>
    </lineage>
</organism>
<feature type="domain" description="FAD/NAD(P)-binding" evidence="2">
    <location>
        <begin position="4"/>
        <end position="303"/>
    </location>
</feature>
<protein>
    <submittedName>
        <fullName evidence="3">FAD-dependent oxidoreductase</fullName>
    </submittedName>
</protein>
<sequence>MKYELVIIGGGPAGLSAANAAWEAGCRSICIVERDRELGGILNQCIHNGFGLHYFKEELTGPEYAGRFIDMVGQTGVDVRLDAMVLDITPDKHVHIVSSEGGYEDLEAKAVILAMGCRERTRGAIAIPGTRPAGVFTAGAAQRYLNIEGYMVGRRVVILGSGDIGLIMARRMTLEGAKVLACVEVMPYSGGLTRNIVQCLNDFDIPLYLSHTISDIQGKDRVERVVVSEVGPDRRPIPGTEMTFDCDTVLLSVGLIPENELSRGADIQMDPRTNGPVVYENMETSIPGVFACGNVLHVHDLVDFVTAEAARAGRAAAAYCAGKQTAEGRTLDIRNGSLVGYTVPQHVRMDADFTGVDVFFRVRAICGASRIAVRDESGAQIASFRREHMAPGEMENIRLPRVLLEKAQGAVTVSVEEEQA</sequence>
<dbReference type="RefSeq" id="WP_186969425.1">
    <property type="nucleotide sequence ID" value="NZ_JACOPK010000003.1"/>
</dbReference>
<keyword evidence="4" id="KW-1185">Reference proteome</keyword>
<dbReference type="Proteomes" id="UP000641741">
    <property type="component" value="Unassembled WGS sequence"/>
</dbReference>
<name>A0ABR7GLH1_9FIRM</name>
<gene>
    <name evidence="3" type="ORF">H8S02_04115</name>
</gene>
<dbReference type="Pfam" id="PF07992">
    <property type="entry name" value="Pyr_redox_2"/>
    <property type="match status" value="1"/>
</dbReference>
<evidence type="ECO:0000313" key="3">
    <source>
        <dbReference type="EMBL" id="MBC5695131.1"/>
    </source>
</evidence>
<dbReference type="Gene3D" id="3.50.50.60">
    <property type="entry name" value="FAD/NAD(P)-binding domain"/>
    <property type="match status" value="2"/>
</dbReference>
<proteinExistence type="predicted"/>
<evidence type="ECO:0000313" key="4">
    <source>
        <dbReference type="Proteomes" id="UP000641741"/>
    </source>
</evidence>
<evidence type="ECO:0000256" key="1">
    <source>
        <dbReference type="ARBA" id="ARBA00023002"/>
    </source>
</evidence>
<dbReference type="PANTHER" id="PTHR42949:SF3">
    <property type="entry name" value="ANAEROBIC GLYCEROL-3-PHOSPHATE DEHYDROGENASE SUBUNIT B"/>
    <property type="match status" value="1"/>
</dbReference>